<dbReference type="RefSeq" id="WP_133276231.1">
    <property type="nucleotide sequence ID" value="NZ_CP037933.1"/>
</dbReference>
<dbReference type="SUPFAM" id="SSF55021">
    <property type="entry name" value="ACT-like"/>
    <property type="match status" value="1"/>
</dbReference>
<keyword evidence="3" id="KW-0028">Amino-acid biosynthesis</keyword>
<evidence type="ECO:0000256" key="2">
    <source>
        <dbReference type="ARBA" id="ARBA00013147"/>
    </source>
</evidence>
<evidence type="ECO:0000256" key="4">
    <source>
        <dbReference type="ARBA" id="ARBA00023141"/>
    </source>
</evidence>
<dbReference type="Proteomes" id="UP000291124">
    <property type="component" value="Chromosome"/>
</dbReference>
<dbReference type="GO" id="GO:0005737">
    <property type="term" value="C:cytoplasm"/>
    <property type="evidence" value="ECO:0007669"/>
    <property type="project" value="TreeGrafter"/>
</dbReference>
<dbReference type="EMBL" id="CP037933">
    <property type="protein sequence ID" value="QBN18709.1"/>
    <property type="molecule type" value="Genomic_DNA"/>
</dbReference>
<comment type="pathway">
    <text evidence="1">Amino-acid biosynthesis; L-phenylalanine biosynthesis; phenylpyruvate from prephenate: step 1/1.</text>
</comment>
<gene>
    <name evidence="11" type="ORF">E1750_07790</name>
</gene>
<protein>
    <recommendedName>
        <fullName evidence="2">prephenate dehydratase</fullName>
        <ecNumber evidence="2">4.2.1.51</ecNumber>
    </recommendedName>
</protein>
<dbReference type="Gene3D" id="3.40.190.10">
    <property type="entry name" value="Periplasmic binding protein-like II"/>
    <property type="match status" value="2"/>
</dbReference>
<proteinExistence type="predicted"/>
<keyword evidence="6" id="KW-0456">Lyase</keyword>
<dbReference type="Gene3D" id="3.30.70.260">
    <property type="match status" value="1"/>
</dbReference>
<dbReference type="CDD" id="cd04905">
    <property type="entry name" value="ACT_CM-PDT"/>
    <property type="match status" value="1"/>
</dbReference>
<dbReference type="PIRSF" id="PIRSF001500">
    <property type="entry name" value="Chor_mut_pdt_Ppr"/>
    <property type="match status" value="1"/>
</dbReference>
<evidence type="ECO:0000256" key="1">
    <source>
        <dbReference type="ARBA" id="ARBA00004741"/>
    </source>
</evidence>
<dbReference type="InterPro" id="IPR001086">
    <property type="entry name" value="Preph_deHydtase"/>
</dbReference>
<dbReference type="UniPathway" id="UPA00121">
    <property type="reaction ID" value="UER00345"/>
</dbReference>
<dbReference type="EC" id="4.2.1.51" evidence="2"/>
<name>A0A4P6Y7P7_9FLAO</name>
<dbReference type="InterPro" id="IPR008242">
    <property type="entry name" value="Chor_mutase/pphenate_deHydtase"/>
</dbReference>
<dbReference type="PROSITE" id="PS51671">
    <property type="entry name" value="ACT"/>
    <property type="match status" value="1"/>
</dbReference>
<evidence type="ECO:0000256" key="3">
    <source>
        <dbReference type="ARBA" id="ARBA00022605"/>
    </source>
</evidence>
<dbReference type="KEGG" id="fnk:E1750_07790"/>
<dbReference type="CDD" id="cd13631">
    <property type="entry name" value="PBP2_Ct-PDT_like"/>
    <property type="match status" value="1"/>
</dbReference>
<evidence type="ECO:0000259" key="10">
    <source>
        <dbReference type="PROSITE" id="PS51671"/>
    </source>
</evidence>
<feature type="domain" description="Prephenate dehydratase" evidence="9">
    <location>
        <begin position="4"/>
        <end position="181"/>
    </location>
</feature>
<evidence type="ECO:0000313" key="11">
    <source>
        <dbReference type="EMBL" id="QBN18709.1"/>
    </source>
</evidence>
<dbReference type="InterPro" id="IPR002912">
    <property type="entry name" value="ACT_dom"/>
</dbReference>
<dbReference type="PANTHER" id="PTHR21022:SF19">
    <property type="entry name" value="PREPHENATE DEHYDRATASE-RELATED"/>
    <property type="match status" value="1"/>
</dbReference>
<evidence type="ECO:0000256" key="8">
    <source>
        <dbReference type="PIRSR" id="PIRSR001500-2"/>
    </source>
</evidence>
<evidence type="ECO:0000256" key="5">
    <source>
        <dbReference type="ARBA" id="ARBA00023222"/>
    </source>
</evidence>
<accession>A0A4P6Y7P7</accession>
<feature type="domain" description="ACT" evidence="10">
    <location>
        <begin position="195"/>
        <end position="277"/>
    </location>
</feature>
<comment type="catalytic activity">
    <reaction evidence="7">
        <text>prephenate + H(+) = 3-phenylpyruvate + CO2 + H2O</text>
        <dbReference type="Rhea" id="RHEA:21648"/>
        <dbReference type="ChEBI" id="CHEBI:15377"/>
        <dbReference type="ChEBI" id="CHEBI:15378"/>
        <dbReference type="ChEBI" id="CHEBI:16526"/>
        <dbReference type="ChEBI" id="CHEBI:18005"/>
        <dbReference type="ChEBI" id="CHEBI:29934"/>
        <dbReference type="EC" id="4.2.1.51"/>
    </reaction>
</comment>
<feature type="site" description="Essential for prephenate dehydratase activity" evidence="8">
    <location>
        <position position="174"/>
    </location>
</feature>
<keyword evidence="4" id="KW-0057">Aromatic amino acid biosynthesis</keyword>
<evidence type="ECO:0000313" key="12">
    <source>
        <dbReference type="Proteomes" id="UP000291124"/>
    </source>
</evidence>
<dbReference type="Pfam" id="PF00800">
    <property type="entry name" value="PDT"/>
    <property type="match status" value="1"/>
</dbReference>
<organism evidence="11 12">
    <name type="scientific">Flavobacterium nackdongense</name>
    <dbReference type="NCBI Taxonomy" id="2547394"/>
    <lineage>
        <taxon>Bacteria</taxon>
        <taxon>Pseudomonadati</taxon>
        <taxon>Bacteroidota</taxon>
        <taxon>Flavobacteriia</taxon>
        <taxon>Flavobacteriales</taxon>
        <taxon>Flavobacteriaceae</taxon>
        <taxon>Flavobacterium</taxon>
    </lineage>
</organism>
<dbReference type="AlphaFoldDB" id="A0A4P6Y7P7"/>
<keyword evidence="5" id="KW-0584">Phenylalanine biosynthesis</keyword>
<sequence>MSTIIAIQGIKGSFHHQVAQEYFGNEVEVDECLSFDKLIDSVLSGKSDQAVMAIENSIAGPIIPNYALIDKNNLHIIGEHYLDIHQNLMGLKGQKIKDILEVHSHPMALLQCMEFLKKYPKIKLVEDKDTAETARRIQKKQLSGIAAIASKTAAEMYDLEIIAPEIQTINNNMTRFVIIKKENSFVPKDEINRASIKFELDHKRGSLAAVLNVMSDCKLNLTKIQSLPKIETPWKYSFFVDVTFDKYEDYAKAKSLMEIMAEYFKVLGEYKNTKPSPLAPEGGIMEQ</sequence>
<dbReference type="GO" id="GO:0004664">
    <property type="term" value="F:prephenate dehydratase activity"/>
    <property type="evidence" value="ECO:0007669"/>
    <property type="project" value="UniProtKB-EC"/>
</dbReference>
<evidence type="ECO:0000256" key="7">
    <source>
        <dbReference type="ARBA" id="ARBA00047848"/>
    </source>
</evidence>
<dbReference type="PANTHER" id="PTHR21022">
    <property type="entry name" value="PREPHENATE DEHYDRATASE P PROTEIN"/>
    <property type="match status" value="1"/>
</dbReference>
<dbReference type="PROSITE" id="PS51171">
    <property type="entry name" value="PREPHENATE_DEHYDR_3"/>
    <property type="match status" value="1"/>
</dbReference>
<dbReference type="InterPro" id="IPR045865">
    <property type="entry name" value="ACT-like_dom_sf"/>
</dbReference>
<dbReference type="SUPFAM" id="SSF53850">
    <property type="entry name" value="Periplasmic binding protein-like II"/>
    <property type="match status" value="1"/>
</dbReference>
<evidence type="ECO:0000259" key="9">
    <source>
        <dbReference type="PROSITE" id="PS51171"/>
    </source>
</evidence>
<reference evidence="12" key="1">
    <citation type="submission" date="2019-03" db="EMBL/GenBank/DDBJ databases">
        <title>Flavobacterium sp.</title>
        <authorList>
            <person name="Kim H."/>
        </authorList>
    </citation>
    <scope>NUCLEOTIDE SEQUENCE [LARGE SCALE GENOMIC DNA]</scope>
    <source>
        <strain evidence="12">GS13</strain>
    </source>
</reference>
<dbReference type="OrthoDB" id="9802281at2"/>
<evidence type="ECO:0000256" key="6">
    <source>
        <dbReference type="ARBA" id="ARBA00023239"/>
    </source>
</evidence>
<dbReference type="GO" id="GO:0009094">
    <property type="term" value="P:L-phenylalanine biosynthetic process"/>
    <property type="evidence" value="ECO:0007669"/>
    <property type="project" value="UniProtKB-UniPathway"/>
</dbReference>
<keyword evidence="12" id="KW-1185">Reference proteome</keyword>